<keyword evidence="4" id="KW-0378">Hydrolase</keyword>
<dbReference type="InterPro" id="IPR002142">
    <property type="entry name" value="Peptidase_S49"/>
</dbReference>
<dbReference type="EMBL" id="VGIR01000027">
    <property type="protein sequence ID" value="MBM3331372.1"/>
    <property type="molecule type" value="Genomic_DNA"/>
</dbReference>
<dbReference type="CDD" id="cd07018">
    <property type="entry name" value="S49_SppA_67K_type"/>
    <property type="match status" value="1"/>
</dbReference>
<organism evidence="9 10">
    <name type="scientific">candidate division WOR-3 bacterium</name>
    <dbReference type="NCBI Taxonomy" id="2052148"/>
    <lineage>
        <taxon>Bacteria</taxon>
        <taxon>Bacteria division WOR-3</taxon>
    </lineage>
</organism>
<dbReference type="Gene3D" id="6.20.330.10">
    <property type="match status" value="1"/>
</dbReference>
<comment type="caution">
    <text evidence="9">The sequence shown here is derived from an EMBL/GenBank/DDBJ whole genome shotgun (WGS) entry which is preliminary data.</text>
</comment>
<dbReference type="InterPro" id="IPR004635">
    <property type="entry name" value="Pept_S49_SppA"/>
</dbReference>
<protein>
    <submittedName>
        <fullName evidence="9">Signal peptide peptidase SppA</fullName>
    </submittedName>
</protein>
<dbReference type="CDD" id="cd07023">
    <property type="entry name" value="S49_Sppa_N_C"/>
    <property type="match status" value="1"/>
</dbReference>
<evidence type="ECO:0000313" key="9">
    <source>
        <dbReference type="EMBL" id="MBM3331372.1"/>
    </source>
</evidence>
<feature type="domain" description="Peptidase S49" evidence="8">
    <location>
        <begin position="306"/>
        <end position="448"/>
    </location>
</feature>
<keyword evidence="5" id="KW-0720">Serine protease</keyword>
<feature type="signal peptide" evidence="7">
    <location>
        <begin position="1"/>
        <end position="22"/>
    </location>
</feature>
<accession>A0A937XE51</accession>
<dbReference type="NCBIfam" id="TIGR00705">
    <property type="entry name" value="SppA_67K"/>
    <property type="match status" value="1"/>
</dbReference>
<dbReference type="InterPro" id="IPR047272">
    <property type="entry name" value="S49_SppA_C"/>
</dbReference>
<evidence type="ECO:0000259" key="8">
    <source>
        <dbReference type="Pfam" id="PF01343"/>
    </source>
</evidence>
<dbReference type="Gene3D" id="3.90.226.10">
    <property type="entry name" value="2-enoyl-CoA Hydratase, Chain A, domain 1"/>
    <property type="match status" value="3"/>
</dbReference>
<evidence type="ECO:0000256" key="6">
    <source>
        <dbReference type="ARBA" id="ARBA00023136"/>
    </source>
</evidence>
<sequence>MMAGLALLLALAGTPQMPLSLAGTDDALAVFGNPAGLGVRPGTEFYAFYRFQPVLWSRALSNTTFLAKAGPLAAYWEPEPSRYGIALGVGDKGIYSGIRFRRDSLNHWDLSALVRAARQVSIAACWDDLNHDFGRVALGAAVRPFGNRLTLFGETYLALPLRPMAGLEAEPVDGLKLGLKAFFSEHAGDSRLVASLSLGLGKAGVGAFGTYDPRAAGAYVRFAKQGRRIAALDGKRYVEIELNERIADRKPGFSLSSGSVRTSWQLLDLIDRAGRDQSVGALVLRIDGISASFALLQELRQALAGFRAQGKKVIVYAPSFGMGSYYVASVADRVWTHPLGDVTIPGMSIGTIFLKGTLEKLGIQFDGTRHGKYKSAIETFTEDSLTSPNREQLEEYLDAPYGEFLAAAAAGRRVSRDSMETLVNTGFFNTEEAKRAGLVDTTCYHDQLDSLLSRELTGLRKVSEKQYREGFAASEDWEPRPAVAIVYASGSIAAGESRTDFLTGEMTMGAQTMVRAIRQARNDKRVKALVLRIDSPGGDGFASDMIWRELELCRQKKPVIASMAGVAGSGGYYIACNATRVFALPTTLTGSIGVFNFKLVTEGLYNKLGARRQAVKRGEHADAMSDARVMTPEEDSMMQAQVDYFYNQFVQKVADGRKLSLEKVDSVGQGRIWSGLDAKRIGIVDTLGGFLDAVGYAKQVAKLEECDYVVLPAPKTGFGSMVGDFAQNQVRKVLR</sequence>
<feature type="domain" description="Peptidase S49" evidence="8">
    <location>
        <begin position="554"/>
        <end position="703"/>
    </location>
</feature>
<dbReference type="AlphaFoldDB" id="A0A937XE51"/>
<dbReference type="Pfam" id="PF01343">
    <property type="entry name" value="Peptidase_S49"/>
    <property type="match status" value="2"/>
</dbReference>
<keyword evidence="6" id="KW-0472">Membrane</keyword>
<evidence type="ECO:0000256" key="7">
    <source>
        <dbReference type="SAM" id="SignalP"/>
    </source>
</evidence>
<keyword evidence="3" id="KW-0645">Protease</keyword>
<evidence type="ECO:0000256" key="3">
    <source>
        <dbReference type="ARBA" id="ARBA00022670"/>
    </source>
</evidence>
<gene>
    <name evidence="9" type="primary">sppA</name>
    <name evidence="9" type="ORF">FJY68_05900</name>
</gene>
<dbReference type="InterPro" id="IPR004634">
    <property type="entry name" value="Pept_S49_pIV"/>
</dbReference>
<dbReference type="NCBIfam" id="TIGR00706">
    <property type="entry name" value="SppA_dom"/>
    <property type="match status" value="1"/>
</dbReference>
<dbReference type="PANTHER" id="PTHR33209:SF1">
    <property type="entry name" value="PEPTIDASE S49 DOMAIN-CONTAINING PROTEIN"/>
    <property type="match status" value="1"/>
</dbReference>
<dbReference type="InterPro" id="IPR047217">
    <property type="entry name" value="S49_SppA_67K_type_N"/>
</dbReference>
<evidence type="ECO:0000256" key="2">
    <source>
        <dbReference type="ARBA" id="ARBA00008683"/>
    </source>
</evidence>
<dbReference type="GO" id="GO:0006465">
    <property type="term" value="P:signal peptide processing"/>
    <property type="evidence" value="ECO:0007669"/>
    <property type="project" value="InterPro"/>
</dbReference>
<keyword evidence="7" id="KW-0732">Signal</keyword>
<evidence type="ECO:0000256" key="4">
    <source>
        <dbReference type="ARBA" id="ARBA00022801"/>
    </source>
</evidence>
<comment type="similarity">
    <text evidence="2">Belongs to the peptidase S49 family.</text>
</comment>
<proteinExistence type="inferred from homology"/>
<dbReference type="Proteomes" id="UP000779900">
    <property type="component" value="Unassembled WGS sequence"/>
</dbReference>
<feature type="chain" id="PRO_5036852631" evidence="7">
    <location>
        <begin position="23"/>
        <end position="735"/>
    </location>
</feature>
<dbReference type="PANTHER" id="PTHR33209">
    <property type="entry name" value="PROTEASE 4"/>
    <property type="match status" value="1"/>
</dbReference>
<dbReference type="SUPFAM" id="SSF52096">
    <property type="entry name" value="ClpP/crotonase"/>
    <property type="match status" value="2"/>
</dbReference>
<comment type="subcellular location">
    <subcellularLocation>
        <location evidence="1">Membrane</location>
    </subcellularLocation>
</comment>
<name>A0A937XE51_UNCW3</name>
<dbReference type="InterPro" id="IPR029045">
    <property type="entry name" value="ClpP/crotonase-like_dom_sf"/>
</dbReference>
<evidence type="ECO:0000256" key="5">
    <source>
        <dbReference type="ARBA" id="ARBA00022825"/>
    </source>
</evidence>
<dbReference type="GO" id="GO:0008236">
    <property type="term" value="F:serine-type peptidase activity"/>
    <property type="evidence" value="ECO:0007669"/>
    <property type="project" value="UniProtKB-KW"/>
</dbReference>
<evidence type="ECO:0000256" key="1">
    <source>
        <dbReference type="ARBA" id="ARBA00004370"/>
    </source>
</evidence>
<reference evidence="9" key="1">
    <citation type="submission" date="2019-03" db="EMBL/GenBank/DDBJ databases">
        <title>Lake Tanganyika Metagenome-Assembled Genomes (MAGs).</title>
        <authorList>
            <person name="Tran P."/>
        </authorList>
    </citation>
    <scope>NUCLEOTIDE SEQUENCE</scope>
    <source>
        <strain evidence="9">K_DeepCast_150m_m2_040</strain>
    </source>
</reference>
<dbReference type="GO" id="GO:0016020">
    <property type="term" value="C:membrane"/>
    <property type="evidence" value="ECO:0007669"/>
    <property type="project" value="UniProtKB-SubCell"/>
</dbReference>
<evidence type="ECO:0000313" key="10">
    <source>
        <dbReference type="Proteomes" id="UP000779900"/>
    </source>
</evidence>